<keyword evidence="8 13" id="KW-0067">ATP-binding</keyword>
<evidence type="ECO:0000313" key="18">
    <source>
        <dbReference type="Proteomes" id="UP000578252"/>
    </source>
</evidence>
<dbReference type="GO" id="GO:0003697">
    <property type="term" value="F:single-stranded DNA binding"/>
    <property type="evidence" value="ECO:0007669"/>
    <property type="project" value="UniProtKB-UniRule"/>
</dbReference>
<feature type="compositionally biased region" description="Polar residues" evidence="15">
    <location>
        <begin position="409"/>
        <end position="424"/>
    </location>
</feature>
<dbReference type="GO" id="GO:0006260">
    <property type="term" value="P:DNA replication"/>
    <property type="evidence" value="ECO:0007669"/>
    <property type="project" value="UniProtKB-UniRule"/>
</dbReference>
<feature type="region of interest" description="Disordered" evidence="15">
    <location>
        <begin position="226"/>
        <end position="247"/>
    </location>
</feature>
<keyword evidence="10 13" id="KW-0234">DNA repair</keyword>
<feature type="compositionally biased region" description="Low complexity" evidence="15">
    <location>
        <begin position="233"/>
        <end position="247"/>
    </location>
</feature>
<dbReference type="AlphaFoldDB" id="A0A7Y0TZE8"/>
<feature type="region of interest" description="Disordered" evidence="15">
    <location>
        <begin position="409"/>
        <end position="436"/>
    </location>
</feature>
<dbReference type="RefSeq" id="WP_169771378.1">
    <property type="nucleotide sequence ID" value="NZ_JABCUR010000001.1"/>
</dbReference>
<organism evidence="17 18">
    <name type="scientific">Mobiluncus mulieris</name>
    <dbReference type="NCBI Taxonomy" id="2052"/>
    <lineage>
        <taxon>Bacteria</taxon>
        <taxon>Bacillati</taxon>
        <taxon>Actinomycetota</taxon>
        <taxon>Actinomycetes</taxon>
        <taxon>Actinomycetales</taxon>
        <taxon>Actinomycetaceae</taxon>
        <taxon>Mobiluncus</taxon>
    </lineage>
</organism>
<evidence type="ECO:0000256" key="8">
    <source>
        <dbReference type="ARBA" id="ARBA00022840"/>
    </source>
</evidence>
<sequence length="436" mass="48553">MFVTNLALDWFRSYRQLVISLEPGVNVFLGANGQGKTNLVEALNYLAVLSTHRAGNDAALIFRGNPEETPHAGIIRARVSPAAAEPRSDLLEIEIVSGKANRAMLNRHKVRPRDLVGHLSTVLFAPEDLELISGDPGVRRSFLDRIALQLHPVLAGVQADLHKTLRQRAAYLRDVARRHEVLDEIQLEIWDDALVPLFAKVMRSRQDITLELQRLLPGIYAQIAGQAPHESETNPNEATPNPAENPATARMTYRDNVSKTLGIDASARQIMFADTSVLENQIRAALRSRHLDEARRGVNLCGTHRDDLEFCLHDFPVKGYASHGETWSFALALRLAEFYLLRQRLGDAPVLLLDDVFAELDSHRRAAILGAIEAADQVWITSAVGTELPEDLHAQVFRVVLNPQRESQVLPQPFDNNPDPSETITPFGRQDSDDTD</sequence>
<evidence type="ECO:0000256" key="9">
    <source>
        <dbReference type="ARBA" id="ARBA00023125"/>
    </source>
</evidence>
<accession>A0A7Y0TZE8</accession>
<dbReference type="PROSITE" id="PS00618">
    <property type="entry name" value="RECF_2"/>
    <property type="match status" value="1"/>
</dbReference>
<protein>
    <recommendedName>
        <fullName evidence="3 13">DNA replication and repair protein RecF</fullName>
    </recommendedName>
</protein>
<evidence type="ECO:0000256" key="10">
    <source>
        <dbReference type="ARBA" id="ARBA00023204"/>
    </source>
</evidence>
<dbReference type="InterPro" id="IPR003395">
    <property type="entry name" value="RecF/RecN/SMC_N"/>
</dbReference>
<dbReference type="GO" id="GO:0000731">
    <property type="term" value="P:DNA synthesis involved in DNA repair"/>
    <property type="evidence" value="ECO:0007669"/>
    <property type="project" value="TreeGrafter"/>
</dbReference>
<evidence type="ECO:0000256" key="12">
    <source>
        <dbReference type="ARBA" id="ARBA00025401"/>
    </source>
</evidence>
<feature type="binding site" evidence="13">
    <location>
        <begin position="30"/>
        <end position="37"/>
    </location>
    <ligand>
        <name>ATP</name>
        <dbReference type="ChEBI" id="CHEBI:30616"/>
    </ligand>
</feature>
<keyword evidence="11 13" id="KW-0742">SOS response</keyword>
<dbReference type="Pfam" id="PF02463">
    <property type="entry name" value="SMC_N"/>
    <property type="match status" value="1"/>
</dbReference>
<dbReference type="EMBL" id="JABCUR010000001">
    <property type="protein sequence ID" value="NMW64118.1"/>
    <property type="molecule type" value="Genomic_DNA"/>
</dbReference>
<comment type="similarity">
    <text evidence="2 13 14">Belongs to the RecF family.</text>
</comment>
<evidence type="ECO:0000256" key="11">
    <source>
        <dbReference type="ARBA" id="ARBA00023236"/>
    </source>
</evidence>
<evidence type="ECO:0000256" key="6">
    <source>
        <dbReference type="ARBA" id="ARBA00022741"/>
    </source>
</evidence>
<dbReference type="Proteomes" id="UP000578252">
    <property type="component" value="Unassembled WGS sequence"/>
</dbReference>
<dbReference type="PANTHER" id="PTHR32182">
    <property type="entry name" value="DNA REPLICATION AND REPAIR PROTEIN RECF"/>
    <property type="match status" value="1"/>
</dbReference>
<evidence type="ECO:0000256" key="3">
    <source>
        <dbReference type="ARBA" id="ARBA00020170"/>
    </source>
</evidence>
<reference evidence="17 18" key="1">
    <citation type="submission" date="2020-04" db="EMBL/GenBank/DDBJ databases">
        <title>Antimicrobial susceptibility and clonality of vaginal-derived multi-drug resistant Mobiluncus isolates in China.</title>
        <authorList>
            <person name="Zhang X."/>
        </authorList>
    </citation>
    <scope>NUCLEOTIDE SEQUENCE [LARGE SCALE GENOMIC DNA]</scope>
    <source>
        <strain evidence="17 18">13</strain>
    </source>
</reference>
<feature type="domain" description="RecF/RecN/SMC N-terminal" evidence="16">
    <location>
        <begin position="3"/>
        <end position="382"/>
    </location>
</feature>
<evidence type="ECO:0000256" key="2">
    <source>
        <dbReference type="ARBA" id="ARBA00008016"/>
    </source>
</evidence>
<evidence type="ECO:0000256" key="5">
    <source>
        <dbReference type="ARBA" id="ARBA00022705"/>
    </source>
</evidence>
<proteinExistence type="inferred from homology"/>
<keyword evidence="5 13" id="KW-0235">DNA replication</keyword>
<dbReference type="Gene3D" id="3.40.50.300">
    <property type="entry name" value="P-loop containing nucleotide triphosphate hydrolases"/>
    <property type="match status" value="1"/>
</dbReference>
<dbReference type="InterPro" id="IPR042174">
    <property type="entry name" value="RecF_2"/>
</dbReference>
<evidence type="ECO:0000256" key="1">
    <source>
        <dbReference type="ARBA" id="ARBA00004496"/>
    </source>
</evidence>
<evidence type="ECO:0000313" key="17">
    <source>
        <dbReference type="EMBL" id="NMW64118.1"/>
    </source>
</evidence>
<dbReference type="InterPro" id="IPR018078">
    <property type="entry name" value="DNA-binding_RecF_CS"/>
</dbReference>
<dbReference type="GO" id="GO:0006302">
    <property type="term" value="P:double-strand break repair"/>
    <property type="evidence" value="ECO:0007669"/>
    <property type="project" value="TreeGrafter"/>
</dbReference>
<comment type="function">
    <text evidence="12 13 14">The RecF protein is involved in DNA metabolism; it is required for DNA replication and normal SOS inducibility. RecF binds preferentially to single-stranded, linear DNA. It also seems to bind ATP.</text>
</comment>
<dbReference type="PROSITE" id="PS00617">
    <property type="entry name" value="RECF_1"/>
    <property type="match status" value="1"/>
</dbReference>
<dbReference type="SUPFAM" id="SSF52540">
    <property type="entry name" value="P-loop containing nucleoside triphosphate hydrolases"/>
    <property type="match status" value="1"/>
</dbReference>
<dbReference type="InterPro" id="IPR027417">
    <property type="entry name" value="P-loop_NTPase"/>
</dbReference>
<evidence type="ECO:0000256" key="13">
    <source>
        <dbReference type="HAMAP-Rule" id="MF_00365"/>
    </source>
</evidence>
<comment type="subcellular location">
    <subcellularLocation>
        <location evidence="1 13 14">Cytoplasm</location>
    </subcellularLocation>
</comment>
<dbReference type="GO" id="GO:0005524">
    <property type="term" value="F:ATP binding"/>
    <property type="evidence" value="ECO:0007669"/>
    <property type="project" value="UniProtKB-UniRule"/>
</dbReference>
<keyword evidence="7 13" id="KW-0227">DNA damage</keyword>
<evidence type="ECO:0000259" key="16">
    <source>
        <dbReference type="Pfam" id="PF02463"/>
    </source>
</evidence>
<evidence type="ECO:0000256" key="7">
    <source>
        <dbReference type="ARBA" id="ARBA00022763"/>
    </source>
</evidence>
<dbReference type="NCBIfam" id="TIGR00611">
    <property type="entry name" value="recf"/>
    <property type="match status" value="1"/>
</dbReference>
<dbReference type="PANTHER" id="PTHR32182:SF0">
    <property type="entry name" value="DNA REPLICATION AND REPAIR PROTEIN RECF"/>
    <property type="match status" value="1"/>
</dbReference>
<keyword evidence="6 13" id="KW-0547">Nucleotide-binding</keyword>
<evidence type="ECO:0000256" key="4">
    <source>
        <dbReference type="ARBA" id="ARBA00022490"/>
    </source>
</evidence>
<evidence type="ECO:0000256" key="14">
    <source>
        <dbReference type="RuleBase" id="RU000578"/>
    </source>
</evidence>
<name>A0A7Y0TZE8_9ACTO</name>
<dbReference type="GO" id="GO:0005737">
    <property type="term" value="C:cytoplasm"/>
    <property type="evidence" value="ECO:0007669"/>
    <property type="project" value="UniProtKB-SubCell"/>
</dbReference>
<gene>
    <name evidence="13 17" type="primary">recF</name>
    <name evidence="17" type="ORF">HHJ78_00830</name>
</gene>
<comment type="caution">
    <text evidence="17">The sequence shown here is derived from an EMBL/GenBank/DDBJ whole genome shotgun (WGS) entry which is preliminary data.</text>
</comment>
<evidence type="ECO:0000256" key="15">
    <source>
        <dbReference type="SAM" id="MobiDB-lite"/>
    </source>
</evidence>
<dbReference type="InterPro" id="IPR001238">
    <property type="entry name" value="DNA-binding_RecF"/>
</dbReference>
<dbReference type="HAMAP" id="MF_00365">
    <property type="entry name" value="RecF"/>
    <property type="match status" value="1"/>
</dbReference>
<keyword evidence="4 13" id="KW-0963">Cytoplasm</keyword>
<dbReference type="GO" id="GO:0009432">
    <property type="term" value="P:SOS response"/>
    <property type="evidence" value="ECO:0007669"/>
    <property type="project" value="UniProtKB-UniRule"/>
</dbReference>
<keyword evidence="9 13" id="KW-0238">DNA-binding</keyword>
<dbReference type="Gene3D" id="1.20.1050.90">
    <property type="entry name" value="RecF/RecN/SMC, N-terminal domain"/>
    <property type="match status" value="1"/>
</dbReference>